<comment type="caution">
    <text evidence="1">The sequence shown here is derived from an EMBL/GenBank/DDBJ whole genome shotgun (WGS) entry which is preliminary data.</text>
</comment>
<protein>
    <submittedName>
        <fullName evidence="1">Uncharacterized protein</fullName>
    </submittedName>
</protein>
<reference evidence="1 2" key="1">
    <citation type="journal article" date="2018" name="Sci. Rep.">
        <title>Comparative analysis of the Pocillopora damicornis genome highlights role of immune system in coral evolution.</title>
        <authorList>
            <person name="Cunning R."/>
            <person name="Bay R.A."/>
            <person name="Gillette P."/>
            <person name="Baker A.C."/>
            <person name="Traylor-Knowles N."/>
        </authorList>
    </citation>
    <scope>NUCLEOTIDE SEQUENCE [LARGE SCALE GENOMIC DNA]</scope>
    <source>
        <strain evidence="1">RSMAS</strain>
        <tissue evidence="1">Whole animal</tissue>
    </source>
</reference>
<dbReference type="AlphaFoldDB" id="A0A3M6UXY4"/>
<dbReference type="Proteomes" id="UP000275408">
    <property type="component" value="Unassembled WGS sequence"/>
</dbReference>
<organism evidence="1 2">
    <name type="scientific">Pocillopora damicornis</name>
    <name type="common">Cauliflower coral</name>
    <name type="synonym">Millepora damicornis</name>
    <dbReference type="NCBI Taxonomy" id="46731"/>
    <lineage>
        <taxon>Eukaryota</taxon>
        <taxon>Metazoa</taxon>
        <taxon>Cnidaria</taxon>
        <taxon>Anthozoa</taxon>
        <taxon>Hexacorallia</taxon>
        <taxon>Scleractinia</taxon>
        <taxon>Astrocoeniina</taxon>
        <taxon>Pocilloporidae</taxon>
        <taxon>Pocillopora</taxon>
    </lineage>
</organism>
<sequence>YVYKEALLLFTHSSHILNTITFLSKFSTIIIKSLPRNVNHEKLIVVFWGSYRSNKDGKIASIIINAQPISVYCYMGNFGCGDEVWTTVKKIDGNKERLDLTYKKPNYRPTGTHSSPRSVSEDRVNFHFAGSWNPENAARLRGLFTAKLQQGARRIQCRFLRWSKGSVTLQMKKVIVILVPPGLDSAVQGHPEDRISCGNGASSRPDNGDKFIKTMGYI</sequence>
<name>A0A3M6UXY4_POCDA</name>
<accession>A0A3M6UXY4</accession>
<gene>
    <name evidence="1" type="ORF">pdam_00020112</name>
</gene>
<proteinExistence type="predicted"/>
<feature type="non-terminal residue" evidence="1">
    <location>
        <position position="1"/>
    </location>
</feature>
<dbReference type="EMBL" id="RCHS01000487">
    <property type="protein sequence ID" value="RMX58563.1"/>
    <property type="molecule type" value="Genomic_DNA"/>
</dbReference>
<evidence type="ECO:0000313" key="1">
    <source>
        <dbReference type="EMBL" id="RMX58563.1"/>
    </source>
</evidence>
<keyword evidence="2" id="KW-1185">Reference proteome</keyword>
<evidence type="ECO:0000313" key="2">
    <source>
        <dbReference type="Proteomes" id="UP000275408"/>
    </source>
</evidence>
<feature type="non-terminal residue" evidence="1">
    <location>
        <position position="218"/>
    </location>
</feature>